<name>A0A9X8DP53_APHAT</name>
<dbReference type="NCBIfam" id="TIGR01383">
    <property type="entry name" value="not_thiJ"/>
    <property type="match status" value="1"/>
</dbReference>
<sequence>MVAHHGCWWASNHHTLRVHLGSCVPWDKAFQCQWHQASESSGASFLILGGQSLTPCCVCCRLGVEVDDTARLGLLHRTVGVTTIALGVRENHPLRGHIGPGVPTKRSRWHTASTAKMWRCITAMLGRNMTFRLTRKISSSITMTAPTALIPVANGSEEIETVCLQDVLVRGGIQVTLASVGGNAQNVVKMSRGLHIQADVAIAECVHNSYDVIVLPGGMPGASHLRDCPDLINMLRRQKAGGTWYGAICAAPAVLLPPGPVTSYPSFQDKMPGVAYSSDRVVVTANCVTSRGIKTCYAEDDSSRSFEYVGPGTAMEMGLKLVEVLCGSKKAAAVADGLLYQSH</sequence>
<dbReference type="Proteomes" id="UP000275652">
    <property type="component" value="Unassembled WGS sequence"/>
</dbReference>
<dbReference type="GO" id="GO:0005737">
    <property type="term" value="C:cytoplasm"/>
    <property type="evidence" value="ECO:0007669"/>
    <property type="project" value="TreeGrafter"/>
</dbReference>
<dbReference type="PANTHER" id="PTHR48094:SF12">
    <property type="entry name" value="PARKINSON DISEASE PROTEIN 7 HOMOLOG"/>
    <property type="match status" value="1"/>
</dbReference>
<comment type="caution">
    <text evidence="2">The sequence shown here is derived from an EMBL/GenBank/DDBJ whole genome shotgun (WGS) entry which is preliminary data.</text>
</comment>
<dbReference type="InterPro" id="IPR050325">
    <property type="entry name" value="Prot/Nucl_acid_deglycase"/>
</dbReference>
<dbReference type="CDD" id="cd03135">
    <property type="entry name" value="GATase1_DJ-1"/>
    <property type="match status" value="1"/>
</dbReference>
<proteinExistence type="predicted"/>
<gene>
    <name evidence="2" type="ORF">DYB28_009722</name>
</gene>
<organism evidence="2 3">
    <name type="scientific">Aphanomyces astaci</name>
    <name type="common">Crayfish plague agent</name>
    <dbReference type="NCBI Taxonomy" id="112090"/>
    <lineage>
        <taxon>Eukaryota</taxon>
        <taxon>Sar</taxon>
        <taxon>Stramenopiles</taxon>
        <taxon>Oomycota</taxon>
        <taxon>Saprolegniomycetes</taxon>
        <taxon>Saprolegniales</taxon>
        <taxon>Verrucalvaceae</taxon>
        <taxon>Aphanomyces</taxon>
    </lineage>
</organism>
<accession>A0A9X8DP53</accession>
<protein>
    <recommendedName>
        <fullName evidence="1">DJ-1/PfpI domain-containing protein</fullName>
    </recommendedName>
</protein>
<dbReference type="InterPro" id="IPR006287">
    <property type="entry name" value="DJ-1"/>
</dbReference>
<evidence type="ECO:0000313" key="3">
    <source>
        <dbReference type="Proteomes" id="UP000275652"/>
    </source>
</evidence>
<dbReference type="InterPro" id="IPR002818">
    <property type="entry name" value="DJ-1/PfpI"/>
</dbReference>
<dbReference type="Gene3D" id="3.40.50.880">
    <property type="match status" value="1"/>
</dbReference>
<dbReference type="AlphaFoldDB" id="A0A9X8DP53"/>
<evidence type="ECO:0000313" key="2">
    <source>
        <dbReference type="EMBL" id="RLO01117.1"/>
    </source>
</evidence>
<feature type="domain" description="DJ-1/PfpI" evidence="1">
    <location>
        <begin position="148"/>
        <end position="296"/>
    </location>
</feature>
<reference evidence="2 3" key="1">
    <citation type="journal article" date="2018" name="J. Invertebr. Pathol.">
        <title>New genotyping method for the causative agent of crayfish plague (Aphanomyces astaci) based on whole genome data.</title>
        <authorList>
            <person name="Minardi D."/>
            <person name="Studholme D.J."/>
            <person name="van der Giezen M."/>
            <person name="Pretto T."/>
            <person name="Oidtmann B."/>
        </authorList>
    </citation>
    <scope>NUCLEOTIDE SEQUENCE [LARGE SCALE GENOMIC DNA]</scope>
    <source>
        <strain evidence="2 3">KB13</strain>
    </source>
</reference>
<dbReference type="GO" id="GO:1903189">
    <property type="term" value="P:glyoxal metabolic process"/>
    <property type="evidence" value="ECO:0007669"/>
    <property type="project" value="TreeGrafter"/>
</dbReference>
<evidence type="ECO:0000259" key="1">
    <source>
        <dbReference type="Pfam" id="PF01965"/>
    </source>
</evidence>
<dbReference type="Pfam" id="PF01965">
    <property type="entry name" value="DJ-1_PfpI"/>
    <property type="match status" value="1"/>
</dbReference>
<dbReference type="EMBL" id="QUTI01037289">
    <property type="protein sequence ID" value="RLO01117.1"/>
    <property type="molecule type" value="Genomic_DNA"/>
</dbReference>
<dbReference type="PANTHER" id="PTHR48094">
    <property type="entry name" value="PROTEIN/NUCLEIC ACID DEGLYCASE DJ-1-RELATED"/>
    <property type="match status" value="1"/>
</dbReference>
<dbReference type="InterPro" id="IPR029062">
    <property type="entry name" value="Class_I_gatase-like"/>
</dbReference>
<dbReference type="SUPFAM" id="SSF52317">
    <property type="entry name" value="Class I glutamine amidotransferase-like"/>
    <property type="match status" value="1"/>
</dbReference>